<keyword evidence="6" id="KW-0547">Nucleotide-binding</keyword>
<name>A0A1X0WK73_9GAMM</name>
<dbReference type="InterPro" id="IPR027417">
    <property type="entry name" value="P-loop_NTPase"/>
</dbReference>
<keyword evidence="2" id="KW-0813">Transport</keyword>
<dbReference type="SUPFAM" id="SSF52540">
    <property type="entry name" value="P-loop containing nucleoside triphosphate hydrolases"/>
    <property type="match status" value="1"/>
</dbReference>
<evidence type="ECO:0000256" key="7">
    <source>
        <dbReference type="ARBA" id="ARBA00022840"/>
    </source>
</evidence>
<evidence type="ECO:0000256" key="4">
    <source>
        <dbReference type="ARBA" id="ARBA00022519"/>
    </source>
</evidence>
<evidence type="ECO:0000256" key="1">
    <source>
        <dbReference type="ARBA" id="ARBA00004429"/>
    </source>
</evidence>
<dbReference type="GO" id="GO:0005886">
    <property type="term" value="C:plasma membrane"/>
    <property type="evidence" value="ECO:0007669"/>
    <property type="project" value="UniProtKB-SubCell"/>
</dbReference>
<evidence type="ECO:0000256" key="6">
    <source>
        <dbReference type="ARBA" id="ARBA00022741"/>
    </source>
</evidence>
<dbReference type="FunFam" id="3.40.50.300:FF:000032">
    <property type="entry name" value="Export ABC transporter ATP-binding protein"/>
    <property type="match status" value="1"/>
</dbReference>
<dbReference type="CDD" id="cd03255">
    <property type="entry name" value="ABC_MJ0796_LolCDE_FtsE"/>
    <property type="match status" value="1"/>
</dbReference>
<dbReference type="InterPro" id="IPR017871">
    <property type="entry name" value="ABC_transporter-like_CS"/>
</dbReference>
<feature type="transmembrane region" description="Helical" evidence="14">
    <location>
        <begin position="276"/>
        <end position="296"/>
    </location>
</feature>
<keyword evidence="10 14" id="KW-0472">Membrane</keyword>
<evidence type="ECO:0000256" key="3">
    <source>
        <dbReference type="ARBA" id="ARBA00022475"/>
    </source>
</evidence>
<protein>
    <recommendedName>
        <fullName evidence="12">Pyoverdine export ATP-binding/permease protein PvdT</fullName>
    </recommendedName>
</protein>
<keyword evidence="3" id="KW-1003">Cell membrane</keyword>
<dbReference type="Pfam" id="PF12704">
    <property type="entry name" value="MacB_PCD"/>
    <property type="match status" value="1"/>
</dbReference>
<evidence type="ECO:0000256" key="14">
    <source>
        <dbReference type="SAM" id="Phobius"/>
    </source>
</evidence>
<dbReference type="PROSITE" id="PS00211">
    <property type="entry name" value="ABC_TRANSPORTER_1"/>
    <property type="match status" value="1"/>
</dbReference>
<feature type="transmembrane region" description="Helical" evidence="14">
    <location>
        <begin position="520"/>
        <end position="545"/>
    </location>
</feature>
<evidence type="ECO:0000256" key="11">
    <source>
        <dbReference type="ARBA" id="ARBA00038388"/>
    </source>
</evidence>
<dbReference type="GO" id="GO:1902495">
    <property type="term" value="C:transmembrane transporter complex"/>
    <property type="evidence" value="ECO:0007669"/>
    <property type="project" value="UniProtKB-ARBA"/>
</dbReference>
<feature type="domain" description="ABC transporter" evidence="15">
    <location>
        <begin position="9"/>
        <end position="247"/>
    </location>
</feature>
<proteinExistence type="inferred from homology"/>
<dbReference type="PANTHER" id="PTHR30572">
    <property type="entry name" value="MEMBRANE COMPONENT OF TRANSPORTER-RELATED"/>
    <property type="match status" value="1"/>
</dbReference>
<organism evidence="16 17">
    <name type="scientific">Rouxiella badensis</name>
    <dbReference type="NCBI Taxonomy" id="1646377"/>
    <lineage>
        <taxon>Bacteria</taxon>
        <taxon>Pseudomonadati</taxon>
        <taxon>Pseudomonadota</taxon>
        <taxon>Gammaproteobacteria</taxon>
        <taxon>Enterobacterales</taxon>
        <taxon>Yersiniaceae</taxon>
        <taxon>Rouxiella</taxon>
    </lineage>
</organism>
<comment type="caution">
    <text evidence="16">The sequence shown here is derived from an EMBL/GenBank/DDBJ whole genome shotgun (WGS) entry which is preliminary data.</text>
</comment>
<dbReference type="Pfam" id="PF00005">
    <property type="entry name" value="ABC_tran"/>
    <property type="match status" value="1"/>
</dbReference>
<dbReference type="InterPro" id="IPR017911">
    <property type="entry name" value="MacB-like_ATP-bd"/>
</dbReference>
<dbReference type="InterPro" id="IPR003838">
    <property type="entry name" value="ABC3_permease_C"/>
</dbReference>
<dbReference type="AlphaFoldDB" id="A0A1X0WK73"/>
<dbReference type="GO" id="GO:0022857">
    <property type="term" value="F:transmembrane transporter activity"/>
    <property type="evidence" value="ECO:0007669"/>
    <property type="project" value="TreeGrafter"/>
</dbReference>
<dbReference type="Gene3D" id="3.40.50.300">
    <property type="entry name" value="P-loop containing nucleotide triphosphate hydrolases"/>
    <property type="match status" value="1"/>
</dbReference>
<accession>A0A1X0WK73</accession>
<dbReference type="PANTHER" id="PTHR30572:SF14">
    <property type="entry name" value="MACROLIDE EXPORT ATP-BINDING_PERMEASE PROTEIN MACB"/>
    <property type="match status" value="1"/>
</dbReference>
<keyword evidence="4" id="KW-0997">Cell inner membrane</keyword>
<evidence type="ECO:0000313" key="17">
    <source>
        <dbReference type="Proteomes" id="UP000192536"/>
    </source>
</evidence>
<evidence type="ECO:0000259" key="15">
    <source>
        <dbReference type="PROSITE" id="PS50893"/>
    </source>
</evidence>
<evidence type="ECO:0000256" key="12">
    <source>
        <dbReference type="ARBA" id="ARBA00041199"/>
    </source>
</evidence>
<dbReference type="EMBL" id="MRWE01000002">
    <property type="protein sequence ID" value="ORJ27168.1"/>
    <property type="molecule type" value="Genomic_DNA"/>
</dbReference>
<dbReference type="PROSITE" id="PS50893">
    <property type="entry name" value="ABC_TRANSPORTER_2"/>
    <property type="match status" value="1"/>
</dbReference>
<dbReference type="InterPro" id="IPR003439">
    <property type="entry name" value="ABC_transporter-like_ATP-bd"/>
</dbReference>
<sequence>MTTSEQALIALKGVSRVFASGTSSITVLNNITLEVTAGEMVAIMGTSGSGKSTLMNIIGCLDVATSGELYIDGQNTAQLSADALAALRREHIGFIFQRYHLMPDISALANVEIPAIYANVSRINRRERASALLSRLGLAGREHHRPGQLSGGQQQRVSICRALINGGEIILADEPTGALDSTSGQEVLQILNELHQLGHTVIIVTHDINVARQAQRVITLRDGEVVSDTGKHAPNPATLPKKTSERQSHWQRGLERAQNALLMALKAMNAHRLRTLLTMAGIIFGIAAVVTVAALGEGAKQKTLEEIEGLGANVITLFPGDNFYRTGPLVNPVLRVTDAEAIAALNEVDGVSPEISDTKQVVFRQQTASSTVTGVGRDYFRINGIEILQGTVFQNDRSALQEGVIDENLRNILFPKDRQDPLGQVIYLGVLPVRIVGVASSYKHAPPNASYVWIPYSTVFQRMSAQQTLGSISVKLKDSADSVAAVEAIKRLLVQRHGAKDFMIFNQDQYRKSRERTSTIFSLLILMVAAISLTIGSLGVMNIMLVSVTERTHEIGVRMAVGARRSDIMQQFIVEAVLVCITGGVLGIALSLAVGPLFNTLGNGALNAIFSWQTAAIAFCCSTLIGMIFGYLPAHKAARMDPVISLASE</sequence>
<dbReference type="InterPro" id="IPR003593">
    <property type="entry name" value="AAA+_ATPase"/>
</dbReference>
<dbReference type="InterPro" id="IPR050250">
    <property type="entry name" value="Macrolide_Exporter_MacB"/>
</dbReference>
<dbReference type="RefSeq" id="WP_084911697.1">
    <property type="nucleotide sequence ID" value="NZ_MRWE01000002.1"/>
</dbReference>
<evidence type="ECO:0000256" key="9">
    <source>
        <dbReference type="ARBA" id="ARBA00022989"/>
    </source>
</evidence>
<dbReference type="Pfam" id="PF02687">
    <property type="entry name" value="FtsX"/>
    <property type="match status" value="1"/>
</dbReference>
<dbReference type="InterPro" id="IPR025857">
    <property type="entry name" value="MacB_PCD"/>
</dbReference>
<evidence type="ECO:0000256" key="8">
    <source>
        <dbReference type="ARBA" id="ARBA00022967"/>
    </source>
</evidence>
<evidence type="ECO:0000256" key="5">
    <source>
        <dbReference type="ARBA" id="ARBA00022692"/>
    </source>
</evidence>
<reference evidence="16 17" key="1">
    <citation type="journal article" date="2017" name="Int. J. Syst. Evol. Microbiol.">
        <title>Rouxiella badensis sp. nov. and Rouxiella silvae sp. nov. isolated from peat bog soil in Germany and emendation of the genus description.</title>
        <authorList>
            <person name="Le Fleche-Mateos A."/>
            <person name="Kugler J.H."/>
            <person name="Hansen S.H."/>
            <person name="Syldatk C."/>
            <person name="Hausmann R."/>
            <person name="Lomprez F."/>
            <person name="Vandenbogaert M."/>
            <person name="Manuguerra J.C."/>
            <person name="Grimont P.A."/>
        </authorList>
    </citation>
    <scope>NUCLEOTIDE SEQUENCE [LARGE SCALE GENOMIC DNA]</scope>
    <source>
        <strain evidence="16 17">DSM 100043</strain>
    </source>
</reference>
<keyword evidence="7 16" id="KW-0067">ATP-binding</keyword>
<dbReference type="STRING" id="1646377.BS640_01495"/>
<comment type="similarity">
    <text evidence="11">Belongs to the ABC transporter superfamily. Macrolide exporter (TC 3.A.1.122) family.</text>
</comment>
<dbReference type="SMART" id="SM00382">
    <property type="entry name" value="AAA"/>
    <property type="match status" value="1"/>
</dbReference>
<dbReference type="Proteomes" id="UP000192536">
    <property type="component" value="Unassembled WGS sequence"/>
</dbReference>
<dbReference type="GO" id="GO:0005524">
    <property type="term" value="F:ATP binding"/>
    <property type="evidence" value="ECO:0007669"/>
    <property type="project" value="UniProtKB-KW"/>
</dbReference>
<evidence type="ECO:0000256" key="2">
    <source>
        <dbReference type="ARBA" id="ARBA00022448"/>
    </source>
</evidence>
<feature type="transmembrane region" description="Helical" evidence="14">
    <location>
        <begin position="610"/>
        <end position="632"/>
    </location>
</feature>
<keyword evidence="9 14" id="KW-1133">Transmembrane helix</keyword>
<dbReference type="GO" id="GO:0016887">
    <property type="term" value="F:ATP hydrolysis activity"/>
    <property type="evidence" value="ECO:0007669"/>
    <property type="project" value="InterPro"/>
</dbReference>
<feature type="region of interest" description="Disordered" evidence="13">
    <location>
        <begin position="227"/>
        <end position="246"/>
    </location>
</feature>
<comment type="subcellular location">
    <subcellularLocation>
        <location evidence="1">Cell inner membrane</location>
        <topology evidence="1">Multi-pass membrane protein</topology>
    </subcellularLocation>
</comment>
<gene>
    <name evidence="16" type="ORF">BS640_01495</name>
</gene>
<keyword evidence="17" id="KW-1185">Reference proteome</keyword>
<evidence type="ECO:0000256" key="10">
    <source>
        <dbReference type="ARBA" id="ARBA00023136"/>
    </source>
</evidence>
<keyword evidence="5 14" id="KW-0812">Transmembrane</keyword>
<feature type="transmembrane region" description="Helical" evidence="14">
    <location>
        <begin position="572"/>
        <end position="598"/>
    </location>
</feature>
<keyword evidence="8" id="KW-1278">Translocase</keyword>
<evidence type="ECO:0000313" key="16">
    <source>
        <dbReference type="EMBL" id="ORJ27168.1"/>
    </source>
</evidence>
<evidence type="ECO:0000256" key="13">
    <source>
        <dbReference type="SAM" id="MobiDB-lite"/>
    </source>
</evidence>